<dbReference type="RefSeq" id="WP_022556132.1">
    <property type="nucleotide sequence ID" value="NC_022535.1"/>
</dbReference>
<sequence length="299" mass="34606">MTDLVAEARAKKESAPVSFARFLEIRAVLPDCAIAAVEGRDDIGVWSVWFVRCGVNDHIEVLPCNGKEKVFELRQILARNRRERTDNIRYFIDRDYDDWGEHQPASDVFMTDRYSIENYFICERVLSHALNTLFQCAAAPGHRQPIIDKFHLAFEAYRVASDEVQKRTYCRIRLKVKKGDTLPKKLKDIVQPAASYDYAPLATIPVAEPECSDPSTLVSLRHEFEQLNFRNRARGKYHRAFFQHFLQSLQKERDPTSRELFPADKPEAHFQYSALNLSELAGVSDMPINLEEFVQKQYC</sequence>
<evidence type="ECO:0000313" key="3">
    <source>
        <dbReference type="Proteomes" id="UP000016944"/>
    </source>
</evidence>
<dbReference type="InterPro" id="IPR029492">
    <property type="entry name" value="DUF4435"/>
</dbReference>
<evidence type="ECO:0000313" key="2">
    <source>
        <dbReference type="EMBL" id="CDI08351.1"/>
    </source>
</evidence>
<gene>
    <name evidence="2" type="ORF">BN877_I1444</name>
</gene>
<organism evidence="2 3">
    <name type="scientific">Agrobacterium pusense</name>
    <dbReference type="NCBI Taxonomy" id="648995"/>
    <lineage>
        <taxon>Bacteria</taxon>
        <taxon>Pseudomonadati</taxon>
        <taxon>Pseudomonadota</taxon>
        <taxon>Alphaproteobacteria</taxon>
        <taxon>Hyphomicrobiales</taxon>
        <taxon>Rhizobiaceae</taxon>
        <taxon>Rhizobium/Agrobacterium group</taxon>
        <taxon>Agrobacterium</taxon>
    </lineage>
</organism>
<dbReference type="KEGG" id="rir:BN877_I1444"/>
<evidence type="ECO:0000259" key="1">
    <source>
        <dbReference type="Pfam" id="PF14491"/>
    </source>
</evidence>
<dbReference type="Pfam" id="PF14491">
    <property type="entry name" value="DUF4435"/>
    <property type="match status" value="1"/>
</dbReference>
<proteinExistence type="predicted"/>
<dbReference type="EMBL" id="HG518322">
    <property type="protein sequence ID" value="CDI08351.1"/>
    <property type="molecule type" value="Genomic_DNA"/>
</dbReference>
<dbReference type="AlphaFoldDB" id="U4Q6Y7"/>
<name>U4Q6Y7_9HYPH</name>
<dbReference type="Proteomes" id="UP000016944">
    <property type="component" value="Chromosome I"/>
</dbReference>
<dbReference type="HOGENOM" id="CLU_1015127_0_0_5"/>
<reference evidence="2 3" key="1">
    <citation type="journal article" date="2013" name="Genome Announc.">
        <title>Complete Genome Sequence of the Sesbania Symbiont and Rice Growth-Promoting Endophyte Rhizobium sp. Strain IRBG74.</title>
        <authorList>
            <person name="Crook M.B."/>
            <person name="Mitra S."/>
            <person name="Ane J.M."/>
            <person name="Sadowsky M.J."/>
            <person name="Gyaneshwar P."/>
        </authorList>
    </citation>
    <scope>NUCLEOTIDE SEQUENCE [LARGE SCALE GENOMIC DNA]</scope>
    <source>
        <strain evidence="2 3">IRBG74</strain>
    </source>
</reference>
<feature type="domain" description="DUF4435" evidence="1">
    <location>
        <begin position="35"/>
        <end position="187"/>
    </location>
</feature>
<accession>U4Q6Y7</accession>
<protein>
    <recommendedName>
        <fullName evidence="1">DUF4435 domain-containing protein</fullName>
    </recommendedName>
</protein>